<dbReference type="GO" id="GO:0020037">
    <property type="term" value="F:heme binding"/>
    <property type="evidence" value="ECO:0007669"/>
    <property type="project" value="InterPro"/>
</dbReference>
<keyword evidence="8 11" id="KW-0472">Membrane</keyword>
<dbReference type="InterPro" id="IPR002401">
    <property type="entry name" value="Cyt_P450_E_grp-I"/>
</dbReference>
<dbReference type="PRINTS" id="PR00463">
    <property type="entry name" value="EP450I"/>
</dbReference>
<keyword evidence="7 9" id="KW-0408">Iron</keyword>
<evidence type="ECO:0000256" key="6">
    <source>
        <dbReference type="ARBA" id="ARBA00023002"/>
    </source>
</evidence>
<sequence>MIIYGIRTGFLESLLAIFTIFVIWSVLTAVRLTLWNPLKVLRFMRKRGYSGPPLSIFKLDNSHELDLCRQRAKQAWNDRTAKSGIATLSHDLAPLLYPEFKEYQKQYGERFVYAPERGSIKIWAGNKPDVIREVWGCKTGAFGKPSSTFADELLGRNSLGLVVNLDEWARQRRVVRPHFYEGQLKDTVRRTKESALLWIRNLEEKVTQSGDSLPLDLSGDIASLVKEFSVRTIFGNDFESAQKGLEHEQKLKILVIQSGGVIHPLLRYILPTRLNREILKARKLYSVCIKQIMEGRKESVRKGNMVSYGDDMLGIILTAAETGEGQKTGSLPKWTEQDIVDQIRALFFASHDTVSSAFSWLLILLGHHTEWQERIRKELTETLGEDQISELEQLRHLNSLNMFVLETLRLYPPFPQVNREVHEDGVTLLGDPVPKGLGINFDMIHLHRLPELWGDDALEFKPERWAKGMKGACVDTAAYNPFGYGPRVCAGQTQAQAQLKVLVSLFIQHFRFQLSPSYIHLPTMSFSMVPGHGVPLVIEAITKV</sequence>
<evidence type="ECO:0000313" key="12">
    <source>
        <dbReference type="EMBL" id="BBN10059.1"/>
    </source>
</evidence>
<reference evidence="13 14" key="1">
    <citation type="submission" date="2016-03" db="EMBL/GenBank/DDBJ databases">
        <title>Mechanisms controlling the formation of the plant cell surface in tip-growing cells are functionally conserved among land plants.</title>
        <authorList>
            <person name="Honkanen S."/>
            <person name="Jones V.A."/>
            <person name="Morieri G."/>
            <person name="Champion C."/>
            <person name="Hetherington A.J."/>
            <person name="Kelly S."/>
            <person name="Saint-Marcoux D."/>
            <person name="Proust H."/>
            <person name="Prescott H."/>
            <person name="Dolan L."/>
        </authorList>
    </citation>
    <scope>NUCLEOTIDE SEQUENCE [LARGE SCALE GENOMIC DNA]</scope>
    <source>
        <strain evidence="14">cv. Tak-1 and cv. Tak-2</strain>
        <tissue evidence="13">Whole gametophyte</tissue>
    </source>
</reference>
<dbReference type="Gene3D" id="1.10.630.10">
    <property type="entry name" value="Cytochrome P450"/>
    <property type="match status" value="1"/>
</dbReference>
<dbReference type="Proteomes" id="UP001162541">
    <property type="component" value="Chromosome 5"/>
</dbReference>
<dbReference type="InterPro" id="IPR001128">
    <property type="entry name" value="Cyt_P450"/>
</dbReference>
<comment type="subcellular location">
    <subcellularLocation>
        <location evidence="1">Membrane</location>
    </subcellularLocation>
</comment>
<reference evidence="15" key="3">
    <citation type="journal article" date="2020" name="Curr. Biol.">
        <title>Chromatin organization in early land plants reveals an ancestral association between H3K27me3, transposons, and constitutive heterochromatin.</title>
        <authorList>
            <person name="Montgomery S.A."/>
            <person name="Tanizawa Y."/>
            <person name="Galik B."/>
            <person name="Wang N."/>
            <person name="Ito T."/>
            <person name="Mochizuki T."/>
            <person name="Akimcheva S."/>
            <person name="Bowman J.L."/>
            <person name="Cognat V."/>
            <person name="Marechal-Drouard L."/>
            <person name="Ekker H."/>
            <person name="Hong S.F."/>
            <person name="Kohchi T."/>
            <person name="Lin S.S."/>
            <person name="Liu L.D."/>
            <person name="Nakamura Y."/>
            <person name="Valeeva L.R."/>
            <person name="Shakirov E.V."/>
            <person name="Shippen D.E."/>
            <person name="Wei W.L."/>
            <person name="Yagura M."/>
            <person name="Yamaoka S."/>
            <person name="Yamato K.T."/>
            <person name="Liu C."/>
            <person name="Berger F."/>
        </authorList>
    </citation>
    <scope>NUCLEOTIDE SEQUENCE [LARGE SCALE GENOMIC DNA]</scope>
    <source>
        <strain evidence="15">Tak-1</strain>
    </source>
</reference>
<dbReference type="PRINTS" id="PR00385">
    <property type="entry name" value="P450"/>
</dbReference>
<comment type="cofactor">
    <cofactor evidence="9">
        <name>heme</name>
        <dbReference type="ChEBI" id="CHEBI:30413"/>
    </cofactor>
</comment>
<dbReference type="GO" id="GO:0005506">
    <property type="term" value="F:iron ion binding"/>
    <property type="evidence" value="ECO:0007669"/>
    <property type="project" value="InterPro"/>
</dbReference>
<evidence type="ECO:0000256" key="10">
    <source>
        <dbReference type="RuleBase" id="RU000461"/>
    </source>
</evidence>
<dbReference type="GO" id="GO:0016705">
    <property type="term" value="F:oxidoreductase activity, acting on paired donors, with incorporation or reduction of molecular oxygen"/>
    <property type="evidence" value="ECO:0007669"/>
    <property type="project" value="InterPro"/>
</dbReference>
<dbReference type="InterPro" id="IPR050665">
    <property type="entry name" value="Cytochrome_P450_Monooxygen"/>
</dbReference>
<organism evidence="13 14">
    <name type="scientific">Marchantia polymorpha subsp. ruderalis</name>
    <dbReference type="NCBI Taxonomy" id="1480154"/>
    <lineage>
        <taxon>Eukaryota</taxon>
        <taxon>Viridiplantae</taxon>
        <taxon>Streptophyta</taxon>
        <taxon>Embryophyta</taxon>
        <taxon>Marchantiophyta</taxon>
        <taxon>Marchantiopsida</taxon>
        <taxon>Marchantiidae</taxon>
        <taxon>Marchantiales</taxon>
        <taxon>Marchantiaceae</taxon>
        <taxon>Marchantia</taxon>
    </lineage>
</organism>
<evidence type="ECO:0000313" key="13">
    <source>
        <dbReference type="EMBL" id="OAE26646.1"/>
    </source>
</evidence>
<reference evidence="12" key="2">
    <citation type="journal article" date="2019" name="Curr. Biol.">
        <title>Chromatin organization in early land plants reveals an ancestral association between H3K27me3, transposons, and constitutive heterochromatin.</title>
        <authorList>
            <person name="Montgomery S.A."/>
            <person name="Tanizawa Y."/>
            <person name="Galik B."/>
            <person name="Wang N."/>
            <person name="Ito T."/>
            <person name="Mochizuki T."/>
            <person name="Akimcheva S."/>
            <person name="Bowman J."/>
            <person name="Cognat V."/>
            <person name="Drouard L."/>
            <person name="Ekker H."/>
            <person name="Houng S."/>
            <person name="Kohchi T."/>
            <person name="Lin S."/>
            <person name="Liu L.D."/>
            <person name="Nakamura Y."/>
            <person name="Valeeva L.R."/>
            <person name="Shakirov E.V."/>
            <person name="Shippen D.E."/>
            <person name="Wei W."/>
            <person name="Yagura M."/>
            <person name="Yamaoka S."/>
            <person name="Yamato K.T."/>
            <person name="Liu C."/>
            <person name="Berger F."/>
        </authorList>
    </citation>
    <scope>NUCLEOTIDE SEQUENCE [LARGE SCALE GENOMIC DNA]</scope>
    <source>
        <strain evidence="12">Tak-1</strain>
    </source>
</reference>
<evidence type="ECO:0000256" key="11">
    <source>
        <dbReference type="SAM" id="Phobius"/>
    </source>
</evidence>
<dbReference type="EMBL" id="AP019870">
    <property type="protein sequence ID" value="BBN10059.1"/>
    <property type="molecule type" value="Genomic_DNA"/>
</dbReference>
<evidence type="ECO:0000313" key="15">
    <source>
        <dbReference type="Proteomes" id="UP001162541"/>
    </source>
</evidence>
<evidence type="ECO:0000256" key="3">
    <source>
        <dbReference type="ARBA" id="ARBA00022692"/>
    </source>
</evidence>
<keyword evidence="6 10" id="KW-0560">Oxidoreductase</keyword>
<evidence type="ECO:0000256" key="7">
    <source>
        <dbReference type="ARBA" id="ARBA00023004"/>
    </source>
</evidence>
<dbReference type="Pfam" id="PF00067">
    <property type="entry name" value="p450"/>
    <property type="match status" value="1"/>
</dbReference>
<dbReference type="InterPro" id="IPR017972">
    <property type="entry name" value="Cyt_P450_CS"/>
</dbReference>
<feature type="transmembrane region" description="Helical" evidence="11">
    <location>
        <begin position="14"/>
        <end position="38"/>
    </location>
</feature>
<keyword evidence="5 11" id="KW-1133">Transmembrane helix</keyword>
<dbReference type="SUPFAM" id="SSF48264">
    <property type="entry name" value="Cytochrome P450"/>
    <property type="match status" value="1"/>
</dbReference>
<keyword evidence="14" id="KW-1185">Reference proteome</keyword>
<accession>A0A176W385</accession>
<evidence type="ECO:0008006" key="16">
    <source>
        <dbReference type="Google" id="ProtNLM"/>
    </source>
</evidence>
<gene>
    <name evidence="13" type="ORF">AXG93_793s1060</name>
    <name evidence="12" type="ORF">Mp_5g00550</name>
</gene>
<dbReference type="GO" id="GO:0016020">
    <property type="term" value="C:membrane"/>
    <property type="evidence" value="ECO:0007669"/>
    <property type="project" value="UniProtKB-SubCell"/>
</dbReference>
<name>A0A176W385_MARPO</name>
<evidence type="ECO:0000313" key="14">
    <source>
        <dbReference type="Proteomes" id="UP000077202"/>
    </source>
</evidence>
<dbReference type="AlphaFoldDB" id="A0A176W385"/>
<keyword evidence="4 9" id="KW-0479">Metal-binding</keyword>
<evidence type="ECO:0000256" key="1">
    <source>
        <dbReference type="ARBA" id="ARBA00004370"/>
    </source>
</evidence>
<proteinExistence type="inferred from homology"/>
<dbReference type="Proteomes" id="UP000077202">
    <property type="component" value="Unassembled WGS sequence"/>
</dbReference>
<protein>
    <recommendedName>
        <fullName evidence="16">Cytochrome P450</fullName>
    </recommendedName>
</protein>
<feature type="binding site" description="axial binding residue" evidence="9">
    <location>
        <position position="489"/>
    </location>
    <ligand>
        <name>heme</name>
        <dbReference type="ChEBI" id="CHEBI:30413"/>
    </ligand>
    <ligandPart>
        <name>Fe</name>
        <dbReference type="ChEBI" id="CHEBI:18248"/>
    </ligandPart>
</feature>
<dbReference type="PROSITE" id="PS00086">
    <property type="entry name" value="CYTOCHROME_P450"/>
    <property type="match status" value="1"/>
</dbReference>
<dbReference type="PANTHER" id="PTHR24282:SF258">
    <property type="entry name" value="CYTOCHROME P450"/>
    <property type="match status" value="1"/>
</dbReference>
<dbReference type="PANTHER" id="PTHR24282">
    <property type="entry name" value="CYTOCHROME P450 FAMILY MEMBER"/>
    <property type="match status" value="1"/>
</dbReference>
<evidence type="ECO:0000256" key="4">
    <source>
        <dbReference type="ARBA" id="ARBA00022723"/>
    </source>
</evidence>
<comment type="similarity">
    <text evidence="10">Belongs to the cytochrome P450 family.</text>
</comment>
<keyword evidence="3 11" id="KW-0812">Transmembrane</keyword>
<evidence type="ECO:0000256" key="2">
    <source>
        <dbReference type="ARBA" id="ARBA00022617"/>
    </source>
</evidence>
<evidence type="ECO:0000256" key="5">
    <source>
        <dbReference type="ARBA" id="ARBA00022989"/>
    </source>
</evidence>
<evidence type="ECO:0000256" key="9">
    <source>
        <dbReference type="PIRSR" id="PIRSR602401-1"/>
    </source>
</evidence>
<evidence type="ECO:0000256" key="8">
    <source>
        <dbReference type="ARBA" id="ARBA00023136"/>
    </source>
</evidence>
<dbReference type="EMBL" id="LVLJ01002144">
    <property type="protein sequence ID" value="OAE26646.1"/>
    <property type="molecule type" value="Genomic_DNA"/>
</dbReference>
<keyword evidence="10" id="KW-0503">Monooxygenase</keyword>
<dbReference type="InterPro" id="IPR036396">
    <property type="entry name" value="Cyt_P450_sf"/>
</dbReference>
<keyword evidence="2 9" id="KW-0349">Heme</keyword>
<dbReference type="GO" id="GO:0004497">
    <property type="term" value="F:monooxygenase activity"/>
    <property type="evidence" value="ECO:0007669"/>
    <property type="project" value="UniProtKB-KW"/>
</dbReference>